<dbReference type="STRING" id="416944.SAMN05421548_1519"/>
<name>A0A1G7D1Z9_9BURK</name>
<gene>
    <name evidence="1" type="ORF">SAMN05421548_1519</name>
</gene>
<evidence type="ECO:0000313" key="2">
    <source>
        <dbReference type="Proteomes" id="UP000198908"/>
    </source>
</evidence>
<sequence>MSDSIRSEQEEYFEQLCLAVDAGEAHEQEAIEYFEEQSHESSFDAAVWLDIALYHAPDVARGIIDMVDESERERSDIAQTIADTLDISYGNDECERFEATIRFALANGVPVDLDVVLDGCNRALDDLEGWASADTMAPLVRLRDALFAMQSAH</sequence>
<proteinExistence type="predicted"/>
<evidence type="ECO:0000313" key="1">
    <source>
        <dbReference type="EMBL" id="SDE45547.1"/>
    </source>
</evidence>
<dbReference type="RefSeq" id="WP_092006402.1">
    <property type="nucleotide sequence ID" value="NZ_FMYQ01000051.1"/>
</dbReference>
<protein>
    <submittedName>
        <fullName evidence="1">Uncharacterized protein</fullName>
    </submittedName>
</protein>
<accession>A0A1G7D1Z9</accession>
<dbReference type="AlphaFoldDB" id="A0A1G7D1Z9"/>
<dbReference type="EMBL" id="FMYQ01000051">
    <property type="protein sequence ID" value="SDE45547.1"/>
    <property type="molecule type" value="Genomic_DNA"/>
</dbReference>
<dbReference type="OrthoDB" id="9003938at2"/>
<keyword evidence="2" id="KW-1185">Reference proteome</keyword>
<dbReference type="Proteomes" id="UP000198908">
    <property type="component" value="Unassembled WGS sequence"/>
</dbReference>
<organism evidence="1 2">
    <name type="scientific">Paraburkholderia lycopersici</name>
    <dbReference type="NCBI Taxonomy" id="416944"/>
    <lineage>
        <taxon>Bacteria</taxon>
        <taxon>Pseudomonadati</taxon>
        <taxon>Pseudomonadota</taxon>
        <taxon>Betaproteobacteria</taxon>
        <taxon>Burkholderiales</taxon>
        <taxon>Burkholderiaceae</taxon>
        <taxon>Paraburkholderia</taxon>
    </lineage>
</organism>
<reference evidence="2" key="1">
    <citation type="submission" date="2016-09" db="EMBL/GenBank/DDBJ databases">
        <authorList>
            <person name="Varghese N."/>
            <person name="Submissions S."/>
        </authorList>
    </citation>
    <scope>NUCLEOTIDE SEQUENCE [LARGE SCALE GENOMIC DNA]</scope>
    <source>
        <strain evidence="2">TNe-862</strain>
    </source>
</reference>